<keyword evidence="3 7" id="KW-0238">DNA-binding</keyword>
<dbReference type="InterPro" id="IPR000847">
    <property type="entry name" value="LysR_HTH_N"/>
</dbReference>
<dbReference type="Gene3D" id="1.10.10.10">
    <property type="entry name" value="Winged helix-like DNA-binding domain superfamily/Winged helix DNA-binding domain"/>
    <property type="match status" value="1"/>
</dbReference>
<dbReference type="RefSeq" id="WP_093286734.1">
    <property type="nucleotide sequence ID" value="NZ_FOFS01000009.1"/>
</dbReference>
<dbReference type="Proteomes" id="UP000199233">
    <property type="component" value="Unassembled WGS sequence"/>
</dbReference>
<name>A0A1H9I6M9_9GAMM</name>
<evidence type="ECO:0000256" key="1">
    <source>
        <dbReference type="ARBA" id="ARBA00009437"/>
    </source>
</evidence>
<dbReference type="InterPro" id="IPR036390">
    <property type="entry name" value="WH_DNA-bd_sf"/>
</dbReference>
<comment type="similarity">
    <text evidence="1">Belongs to the LysR transcriptional regulatory family.</text>
</comment>
<dbReference type="PRINTS" id="PR00039">
    <property type="entry name" value="HTHLYSR"/>
</dbReference>
<dbReference type="SUPFAM" id="SSF46785">
    <property type="entry name" value="Winged helix' DNA-binding domain"/>
    <property type="match status" value="1"/>
</dbReference>
<dbReference type="AlphaFoldDB" id="A0A1H9I6M9"/>
<dbReference type="SUPFAM" id="SSF53850">
    <property type="entry name" value="Periplasmic binding protein-like II"/>
    <property type="match status" value="1"/>
</dbReference>
<dbReference type="FunFam" id="1.10.10.10:FF:000001">
    <property type="entry name" value="LysR family transcriptional regulator"/>
    <property type="match status" value="1"/>
</dbReference>
<evidence type="ECO:0000259" key="6">
    <source>
        <dbReference type="PROSITE" id="PS50931"/>
    </source>
</evidence>
<dbReference type="PANTHER" id="PTHR30126:SF5">
    <property type="entry name" value="HTH-TYPE TRANSCRIPTIONAL ACTIVATOR CMPR"/>
    <property type="match status" value="1"/>
</dbReference>
<feature type="domain" description="HTH lysR-type" evidence="6">
    <location>
        <begin position="4"/>
        <end position="61"/>
    </location>
</feature>
<keyword evidence="2" id="KW-0805">Transcription regulation</keyword>
<evidence type="ECO:0000256" key="3">
    <source>
        <dbReference type="ARBA" id="ARBA00023125"/>
    </source>
</evidence>
<dbReference type="STRING" id="489703.SAMN04488038_109203"/>
<proteinExistence type="inferred from homology"/>
<dbReference type="Pfam" id="PF03466">
    <property type="entry name" value="LysR_substrate"/>
    <property type="match status" value="1"/>
</dbReference>
<sequence length="333" mass="37193">MLHVTVRQLKVFTTVARLLSFARAAEELHLTPPAVSMQIKQLETQIGLPLFERGATEVRLTLTGEFLLVHARRMLSSLKDAEDLVAKLRRVETGRITLGMLATAKYFLPHLLAHFLRDHPGVEFSLIEGNRQQLVDLLHRNEVDLAVMGRPPQELETQAEPFGEHPLGIIASPNHPLTRLREVSPEQLGSEPFIIRETGSGARVSMEAFFRETRIRPPVLMQMASNESIKQAVMAEMGIAFLSLHTVGAELQYGMLKTLNVPGLPIIRHWHIAHRRARTPSPVAEAFRCFLLEHGKALLEERFASVAASSPVRSKPAGSKPKAAQKPGRSRRR</sequence>
<feature type="region of interest" description="Disordered" evidence="5">
    <location>
        <begin position="308"/>
        <end position="333"/>
    </location>
</feature>
<dbReference type="OrthoDB" id="9785745at2"/>
<dbReference type="InterPro" id="IPR036388">
    <property type="entry name" value="WH-like_DNA-bd_sf"/>
</dbReference>
<accession>A0A1H9I6M9</accession>
<dbReference type="InterPro" id="IPR005119">
    <property type="entry name" value="LysR_subst-bd"/>
</dbReference>
<dbReference type="PANTHER" id="PTHR30126">
    <property type="entry name" value="HTH-TYPE TRANSCRIPTIONAL REGULATOR"/>
    <property type="match status" value="1"/>
</dbReference>
<organism evidence="7 8">
    <name type="scientific">Solimonas aquatica</name>
    <dbReference type="NCBI Taxonomy" id="489703"/>
    <lineage>
        <taxon>Bacteria</taxon>
        <taxon>Pseudomonadati</taxon>
        <taxon>Pseudomonadota</taxon>
        <taxon>Gammaproteobacteria</taxon>
        <taxon>Nevskiales</taxon>
        <taxon>Nevskiaceae</taxon>
        <taxon>Solimonas</taxon>
    </lineage>
</organism>
<dbReference type="EMBL" id="FOFS01000009">
    <property type="protein sequence ID" value="SEQ70226.1"/>
    <property type="molecule type" value="Genomic_DNA"/>
</dbReference>
<reference evidence="7 8" key="1">
    <citation type="submission" date="2016-10" db="EMBL/GenBank/DDBJ databases">
        <authorList>
            <person name="de Groot N.N."/>
        </authorList>
    </citation>
    <scope>NUCLEOTIDE SEQUENCE [LARGE SCALE GENOMIC DNA]</scope>
    <source>
        <strain evidence="7 8">DSM 25927</strain>
    </source>
</reference>
<dbReference type="GO" id="GO:0000976">
    <property type="term" value="F:transcription cis-regulatory region binding"/>
    <property type="evidence" value="ECO:0007669"/>
    <property type="project" value="TreeGrafter"/>
</dbReference>
<evidence type="ECO:0000313" key="8">
    <source>
        <dbReference type="Proteomes" id="UP000199233"/>
    </source>
</evidence>
<keyword evidence="8" id="KW-1185">Reference proteome</keyword>
<dbReference type="Gene3D" id="3.40.190.290">
    <property type="match status" value="1"/>
</dbReference>
<evidence type="ECO:0000256" key="2">
    <source>
        <dbReference type="ARBA" id="ARBA00023015"/>
    </source>
</evidence>
<evidence type="ECO:0000256" key="4">
    <source>
        <dbReference type="ARBA" id="ARBA00023163"/>
    </source>
</evidence>
<dbReference type="Pfam" id="PF00126">
    <property type="entry name" value="HTH_1"/>
    <property type="match status" value="1"/>
</dbReference>
<gene>
    <name evidence="7" type="ORF">SAMN04488038_109203</name>
</gene>
<evidence type="ECO:0000313" key="7">
    <source>
        <dbReference type="EMBL" id="SEQ70226.1"/>
    </source>
</evidence>
<evidence type="ECO:0000256" key="5">
    <source>
        <dbReference type="SAM" id="MobiDB-lite"/>
    </source>
</evidence>
<keyword evidence="4" id="KW-0804">Transcription</keyword>
<protein>
    <submittedName>
        <fullName evidence="7">DNA-binding transcriptional regulator, LysR family</fullName>
    </submittedName>
</protein>
<dbReference type="PROSITE" id="PS50931">
    <property type="entry name" value="HTH_LYSR"/>
    <property type="match status" value="1"/>
</dbReference>
<dbReference type="GO" id="GO:0003700">
    <property type="term" value="F:DNA-binding transcription factor activity"/>
    <property type="evidence" value="ECO:0007669"/>
    <property type="project" value="InterPro"/>
</dbReference>
<dbReference type="CDD" id="cd08419">
    <property type="entry name" value="PBP2_CbbR_RubisCO_like"/>
    <property type="match status" value="1"/>
</dbReference>